<name>A0A1Q2U2S2_9CAUD</name>
<reference evidence="1 2" key="1">
    <citation type="submission" date="2017-01" db="EMBL/GenBank/DDBJ databases">
        <title>Complete Genome Sequence of Vibrio Parahaemolyticus Bacteriophage pTD1.</title>
        <authorList>
            <person name="Midorikawa Y."/>
            <person name="Sano M."/>
        </authorList>
    </citation>
    <scope>NUCLEOTIDE SEQUENCE [LARGE SCALE GENOMIC DNA]</scope>
    <source>
        <strain evidence="1">PTD1</strain>
    </source>
</reference>
<protein>
    <submittedName>
        <fullName evidence="1">Uncharacterized protein</fullName>
    </submittedName>
</protein>
<accession>A0A1Q2U2S2</accession>
<dbReference type="KEGG" id="vg:40075072"/>
<dbReference type="OrthoDB" id="27997at10239"/>
<dbReference type="RefSeq" id="YP_009599343.1">
    <property type="nucleotide sequence ID" value="NC_041916.1"/>
</dbReference>
<dbReference type="GeneID" id="40075072"/>
<sequence>MNSEVLDHPIPFLTLGMTLGEISDFKSKLSEIVVKEGISSDNTPPDLKLCKEMLYGYQWYRGDSEVTDMVARLFLKWFFTSEHVGELLEKAKNYFYLLGSLNFKFFEHLTILHRDYKKQK</sequence>
<keyword evidence="2" id="KW-1185">Reference proteome</keyword>
<evidence type="ECO:0000313" key="2">
    <source>
        <dbReference type="Proteomes" id="UP000221243"/>
    </source>
</evidence>
<dbReference type="Proteomes" id="UP000221243">
    <property type="component" value="Segment"/>
</dbReference>
<evidence type="ECO:0000313" key="1">
    <source>
        <dbReference type="EMBL" id="BAW98265.1"/>
    </source>
</evidence>
<organism evidence="1 2">
    <name type="scientific">Vibrio phage pTD1</name>
    <dbReference type="NCBI Taxonomy" id="1938577"/>
    <lineage>
        <taxon>Viruses</taxon>
        <taxon>Duplodnaviria</taxon>
        <taxon>Heunggongvirae</taxon>
        <taxon>Uroviricota</taxon>
        <taxon>Caudoviricetes</taxon>
        <taxon>Chimalliviridae</taxon>
        <taxon>Gorgonvirinae</taxon>
        <taxon>Tidunavirus</taxon>
        <taxon>Tidunavirus pTD1</taxon>
    </lineage>
</organism>
<proteinExistence type="predicted"/>
<dbReference type="EMBL" id="AP017972">
    <property type="protein sequence ID" value="BAW98265.1"/>
    <property type="molecule type" value="Genomic_DNA"/>
</dbReference>